<dbReference type="OMA" id="PFNDPVN"/>
<feature type="region of interest" description="Disordered" evidence="3">
    <location>
        <begin position="515"/>
        <end position="707"/>
    </location>
</feature>
<feature type="compositionally biased region" description="Polar residues" evidence="3">
    <location>
        <begin position="698"/>
        <end position="707"/>
    </location>
</feature>
<evidence type="ECO:0000256" key="2">
    <source>
        <dbReference type="PROSITE-ProRule" id="PRU00192"/>
    </source>
</evidence>
<keyword evidence="7" id="KW-1185">Reference proteome</keyword>
<gene>
    <name evidence="6" type="ORF">EPUS_08337</name>
</gene>
<dbReference type="AlphaFoldDB" id="U1HP13"/>
<evidence type="ECO:0000313" key="7">
    <source>
        <dbReference type="Proteomes" id="UP000019373"/>
    </source>
</evidence>
<protein>
    <recommendedName>
        <fullName evidence="5">SH3 domain-containing protein</fullName>
    </recommendedName>
</protein>
<organism evidence="6 7">
    <name type="scientific">Endocarpon pusillum (strain Z07020 / HMAS-L-300199)</name>
    <name type="common">Lichen-forming fungus</name>
    <dbReference type="NCBI Taxonomy" id="1263415"/>
    <lineage>
        <taxon>Eukaryota</taxon>
        <taxon>Fungi</taxon>
        <taxon>Dikarya</taxon>
        <taxon>Ascomycota</taxon>
        <taxon>Pezizomycotina</taxon>
        <taxon>Eurotiomycetes</taxon>
        <taxon>Chaetothyriomycetidae</taxon>
        <taxon>Verrucariales</taxon>
        <taxon>Verrucariaceae</taxon>
        <taxon>Endocarpon</taxon>
    </lineage>
</organism>
<feature type="domain" description="SH3" evidence="5">
    <location>
        <begin position="467"/>
        <end position="528"/>
    </location>
</feature>
<dbReference type="InterPro" id="IPR036028">
    <property type="entry name" value="SH3-like_dom_sf"/>
</dbReference>
<dbReference type="SUPFAM" id="SSF50044">
    <property type="entry name" value="SH3-domain"/>
    <property type="match status" value="1"/>
</dbReference>
<dbReference type="EMBL" id="KE721288">
    <property type="protein sequence ID" value="ERF70779.1"/>
    <property type="molecule type" value="Genomic_DNA"/>
</dbReference>
<feature type="compositionally biased region" description="Polar residues" evidence="3">
    <location>
        <begin position="576"/>
        <end position="587"/>
    </location>
</feature>
<reference evidence="7" key="1">
    <citation type="journal article" date="2014" name="BMC Genomics">
        <title>Genome characteristics reveal the impact of lichenization on lichen-forming fungus Endocarpon pusillum Hedwig (Verrucariales, Ascomycota).</title>
        <authorList>
            <person name="Wang Y.-Y."/>
            <person name="Liu B."/>
            <person name="Zhang X.-Y."/>
            <person name="Zhou Q.-M."/>
            <person name="Zhang T."/>
            <person name="Li H."/>
            <person name="Yu Y.-F."/>
            <person name="Zhang X.-L."/>
            <person name="Hao X.-Y."/>
            <person name="Wang M."/>
            <person name="Wang L."/>
            <person name="Wei J.-C."/>
        </authorList>
    </citation>
    <scope>NUCLEOTIDE SEQUENCE [LARGE SCALE GENOMIC DNA]</scope>
    <source>
        <strain evidence="7">Z07020 / HMAS-L-300199</strain>
    </source>
</reference>
<keyword evidence="4" id="KW-1133">Transmembrane helix</keyword>
<dbReference type="Pfam" id="PF14604">
    <property type="entry name" value="SH3_9"/>
    <property type="match status" value="1"/>
</dbReference>
<dbReference type="Gene3D" id="2.30.30.40">
    <property type="entry name" value="SH3 Domains"/>
    <property type="match status" value="1"/>
</dbReference>
<evidence type="ECO:0000256" key="1">
    <source>
        <dbReference type="ARBA" id="ARBA00022443"/>
    </source>
</evidence>
<feature type="region of interest" description="Disordered" evidence="3">
    <location>
        <begin position="277"/>
        <end position="421"/>
    </location>
</feature>
<feature type="compositionally biased region" description="Polar residues" evidence="3">
    <location>
        <begin position="600"/>
        <end position="618"/>
    </location>
</feature>
<dbReference type="HOGENOM" id="CLU_018830_0_1_1"/>
<dbReference type="InterPro" id="IPR001452">
    <property type="entry name" value="SH3_domain"/>
</dbReference>
<sequence length="707" mass="72056">MGYIRHLRHRSLHEMHNEIGNIVIRDPQKSDGNSKDNGKGNGNGNGKGGGNSKSDTNIDTTTSAASTSVTDNVNDPVSNVVSVVFVTASPTFTGDVGGYVTLTDPTPEASPEPSPEPSFTYTVDQPQNFEPSSSQAVWSPASSTVEFVETTAQAPSSTNFEPATTYIPSPASNTAAVIVADSSAAPSSILASSVALAVSSSTLLSSYLPKSSTIGVSRSLASMTPSSTAAAAAAASSSEDMSSGGKAGLAIGIIAVIGLIAGGALWLIWKKKKSTKWQETDDEKTGFGNTVGAMASKPQSAKSFGAQSENQDASASRLSPGPVTQFTPDLAGAKKGLSGNPLNKTNQPTGMAAAGASRNLTPENPSGSPWERRAGGESGESAGNPFKDPVNPFGDQSKVAAAQSPPDVTVTPPMSADGPAPAAVSAVTVGAAVGAAGVAGAAIAAGAGKNGNGHPKNRPGSPAGGPPPGNVHRVQIDFKPSMEDELELRSGQLVRLLHEYDDGWALCVRLDRSQQGVAPRTCLSARPVKPRPANGSPRLGPTGRPMTPNGGRSMSPALGRPMSPAGGPGFRPKSPAGSNGPSRPGTANSNRPFSPPSPSQVTMMPQTSHQMAPGQFNQAPRPLSPGPVARGPHMQQPKRSESPGPYLANSGPVPMSPNQRRRSNSASAVQARRNSPPGASPLGREDPTPGWKPPKPEAQNSMPGVAL</sequence>
<feature type="region of interest" description="Disordered" evidence="3">
    <location>
        <begin position="449"/>
        <end position="471"/>
    </location>
</feature>
<feature type="region of interest" description="Disordered" evidence="3">
    <location>
        <begin position="22"/>
        <end position="74"/>
    </location>
</feature>
<dbReference type="Proteomes" id="UP000019373">
    <property type="component" value="Unassembled WGS sequence"/>
</dbReference>
<feature type="compositionally biased region" description="Gly residues" evidence="3">
    <location>
        <begin position="39"/>
        <end position="51"/>
    </location>
</feature>
<dbReference type="PROSITE" id="PS50002">
    <property type="entry name" value="SH3"/>
    <property type="match status" value="1"/>
</dbReference>
<evidence type="ECO:0000256" key="3">
    <source>
        <dbReference type="SAM" id="MobiDB-lite"/>
    </source>
</evidence>
<feature type="region of interest" description="Disordered" evidence="3">
    <location>
        <begin position="96"/>
        <end position="119"/>
    </location>
</feature>
<feature type="compositionally biased region" description="Polar residues" evidence="3">
    <location>
        <begin position="340"/>
        <end position="349"/>
    </location>
</feature>
<feature type="transmembrane region" description="Helical" evidence="4">
    <location>
        <begin position="247"/>
        <end position="269"/>
    </location>
</feature>
<accession>U1HP13</accession>
<dbReference type="GeneID" id="19243187"/>
<evidence type="ECO:0000313" key="6">
    <source>
        <dbReference type="EMBL" id="ERF70779.1"/>
    </source>
</evidence>
<evidence type="ECO:0000259" key="5">
    <source>
        <dbReference type="PROSITE" id="PS50002"/>
    </source>
</evidence>
<feature type="compositionally biased region" description="Polar residues" evidence="3">
    <location>
        <begin position="358"/>
        <end position="367"/>
    </location>
</feature>
<proteinExistence type="predicted"/>
<dbReference type="SMART" id="SM00326">
    <property type="entry name" value="SH3"/>
    <property type="match status" value="1"/>
</dbReference>
<evidence type="ECO:0000256" key="4">
    <source>
        <dbReference type="SAM" id="Phobius"/>
    </source>
</evidence>
<keyword evidence="4" id="KW-0472">Membrane</keyword>
<dbReference type="OrthoDB" id="5340910at2759"/>
<keyword evidence="1 2" id="KW-0728">SH3 domain</keyword>
<feature type="compositionally biased region" description="Basic and acidic residues" evidence="3">
    <location>
        <begin position="26"/>
        <end position="38"/>
    </location>
</feature>
<keyword evidence="4" id="KW-0812">Transmembrane</keyword>
<feature type="compositionally biased region" description="Low complexity" evidence="3">
    <location>
        <begin position="52"/>
        <end position="74"/>
    </location>
</feature>
<name>U1HP13_ENDPU</name>
<dbReference type="RefSeq" id="XP_007803560.1">
    <property type="nucleotide sequence ID" value="XM_007805369.1"/>
</dbReference>
<dbReference type="eggNOG" id="ENOG502S2UQ">
    <property type="taxonomic scope" value="Eukaryota"/>
</dbReference>
<feature type="compositionally biased region" description="Polar residues" evidence="3">
    <location>
        <begin position="297"/>
        <end position="327"/>
    </location>
</feature>